<keyword evidence="2" id="KW-0560">Oxidoreductase</keyword>
<dbReference type="PANTHER" id="PTHR42879">
    <property type="entry name" value="3-OXOACYL-(ACYL-CARRIER-PROTEIN) REDUCTASE"/>
    <property type="match status" value="1"/>
</dbReference>
<proteinExistence type="inferred from homology"/>
<dbReference type="FunFam" id="3.40.50.720:FF:000173">
    <property type="entry name" value="3-oxoacyl-[acyl-carrier protein] reductase"/>
    <property type="match status" value="1"/>
</dbReference>
<dbReference type="Proteomes" id="UP000432089">
    <property type="component" value="Unassembled WGS sequence"/>
</dbReference>
<comment type="caution">
    <text evidence="3">The sequence shown here is derived from an EMBL/GenBank/DDBJ whole genome shotgun (WGS) entry which is preliminary data.</text>
</comment>
<dbReference type="PRINTS" id="PR00080">
    <property type="entry name" value="SDRFAMILY"/>
</dbReference>
<dbReference type="GO" id="GO:0016491">
    <property type="term" value="F:oxidoreductase activity"/>
    <property type="evidence" value="ECO:0007669"/>
    <property type="project" value="UniProtKB-KW"/>
</dbReference>
<evidence type="ECO:0000313" key="3">
    <source>
        <dbReference type="EMBL" id="KAB0677603.1"/>
    </source>
</evidence>
<dbReference type="InterPro" id="IPR036291">
    <property type="entry name" value="NAD(P)-bd_dom_sf"/>
</dbReference>
<dbReference type="EMBL" id="VZDO01000016">
    <property type="protein sequence ID" value="KAB0677603.1"/>
    <property type="molecule type" value="Genomic_DNA"/>
</dbReference>
<comment type="similarity">
    <text evidence="1">Belongs to the short-chain dehydrogenases/reductases (SDR) family.</text>
</comment>
<evidence type="ECO:0000313" key="4">
    <source>
        <dbReference type="Proteomes" id="UP000432089"/>
    </source>
</evidence>
<dbReference type="Pfam" id="PF13561">
    <property type="entry name" value="adh_short_C2"/>
    <property type="match status" value="1"/>
</dbReference>
<reference evidence="3 4" key="1">
    <citation type="submission" date="2019-09" db="EMBL/GenBank/DDBJ databases">
        <title>YIM 132180 draft genome.</title>
        <authorList>
            <person name="Zhang K."/>
        </authorList>
    </citation>
    <scope>NUCLEOTIDE SEQUENCE [LARGE SCALE GENOMIC DNA]</scope>
    <source>
        <strain evidence="3 4">YIM 132180</strain>
    </source>
</reference>
<name>A0A7V7TVD9_9HYPH</name>
<gene>
    <name evidence="3" type="ORF">F6X38_17740</name>
</gene>
<dbReference type="AlphaFoldDB" id="A0A7V7TVD9"/>
<dbReference type="PANTHER" id="PTHR42879:SF2">
    <property type="entry name" value="3-OXOACYL-[ACYL-CARRIER-PROTEIN] REDUCTASE FABG"/>
    <property type="match status" value="1"/>
</dbReference>
<dbReference type="SUPFAM" id="SSF51735">
    <property type="entry name" value="NAD(P)-binding Rossmann-fold domains"/>
    <property type="match status" value="1"/>
</dbReference>
<keyword evidence="4" id="KW-1185">Reference proteome</keyword>
<organism evidence="3 4">
    <name type="scientific">Plantimonas leprariae</name>
    <dbReference type="NCBI Taxonomy" id="2615207"/>
    <lineage>
        <taxon>Bacteria</taxon>
        <taxon>Pseudomonadati</taxon>
        <taxon>Pseudomonadota</taxon>
        <taxon>Alphaproteobacteria</taxon>
        <taxon>Hyphomicrobiales</taxon>
        <taxon>Aurantimonadaceae</taxon>
        <taxon>Plantimonas</taxon>
    </lineage>
</organism>
<dbReference type="NCBIfam" id="NF009466">
    <property type="entry name" value="PRK12826.1-2"/>
    <property type="match status" value="1"/>
</dbReference>
<evidence type="ECO:0000256" key="2">
    <source>
        <dbReference type="ARBA" id="ARBA00023002"/>
    </source>
</evidence>
<dbReference type="PRINTS" id="PR00081">
    <property type="entry name" value="GDHRDH"/>
</dbReference>
<sequence>MEAKGELAGRIAIVTGSSRNIGRAIALSLAEAGAAILVHARGSKPEAEAVAAEIRAAGGRAAVALGDVAKPEDTRRIAKAALQAFGRIDILVNNAAVRREAEFGTVDYSDWREVLGTILDGAFLLTQACLPELKRSGAGSVVNIGGLTGHTGAEKRVHVVAAKAGLVGLTKALAHDLAPQAITVNCVSPGMIDTVRGASAPSNPAHHATRRTLVGRRGTPEEVAAAVRYLCGPQARFVTGQTIHVNGGTYLP</sequence>
<dbReference type="InterPro" id="IPR050259">
    <property type="entry name" value="SDR"/>
</dbReference>
<dbReference type="Gene3D" id="3.40.50.720">
    <property type="entry name" value="NAD(P)-binding Rossmann-like Domain"/>
    <property type="match status" value="1"/>
</dbReference>
<protein>
    <submittedName>
        <fullName evidence="3">SDR family oxidoreductase</fullName>
    </submittedName>
</protein>
<accession>A0A7V7TVD9</accession>
<dbReference type="InterPro" id="IPR002347">
    <property type="entry name" value="SDR_fam"/>
</dbReference>
<evidence type="ECO:0000256" key="1">
    <source>
        <dbReference type="ARBA" id="ARBA00006484"/>
    </source>
</evidence>